<dbReference type="InterPro" id="IPR050330">
    <property type="entry name" value="Bact_OuterMem_StrucFunc"/>
</dbReference>
<proteinExistence type="predicted"/>
<evidence type="ECO:0000313" key="5">
    <source>
        <dbReference type="Proteomes" id="UP001595878"/>
    </source>
</evidence>
<dbReference type="PANTHER" id="PTHR30329">
    <property type="entry name" value="STATOR ELEMENT OF FLAGELLAR MOTOR COMPLEX"/>
    <property type="match status" value="1"/>
</dbReference>
<feature type="region of interest" description="Disordered" evidence="2">
    <location>
        <begin position="34"/>
        <end position="62"/>
    </location>
</feature>
<dbReference type="SUPFAM" id="SSF103088">
    <property type="entry name" value="OmpA-like"/>
    <property type="match status" value="1"/>
</dbReference>
<dbReference type="RefSeq" id="WP_380031205.1">
    <property type="nucleotide sequence ID" value="NZ_JBHSHB010000003.1"/>
</dbReference>
<feature type="domain" description="OmpA-like" evidence="3">
    <location>
        <begin position="113"/>
        <end position="228"/>
    </location>
</feature>
<dbReference type="CDD" id="cd07185">
    <property type="entry name" value="OmpA_C-like"/>
    <property type="match status" value="1"/>
</dbReference>
<keyword evidence="1" id="KW-0472">Membrane</keyword>
<evidence type="ECO:0000256" key="1">
    <source>
        <dbReference type="PROSITE-ProRule" id="PRU00473"/>
    </source>
</evidence>
<dbReference type="InterPro" id="IPR036737">
    <property type="entry name" value="OmpA-like_sf"/>
</dbReference>
<dbReference type="EMBL" id="JBHSHB010000003">
    <property type="protein sequence ID" value="MFC4688940.1"/>
    <property type="molecule type" value="Genomic_DNA"/>
</dbReference>
<name>A0ABV9L5Q9_9FLAO</name>
<dbReference type="InterPro" id="IPR006665">
    <property type="entry name" value="OmpA-like"/>
</dbReference>
<sequence length="228" mass="25554">MKGFLGAFLVFLLWSFTCIYYVSAKEPSPFIEKKSSTTISNSNDKQPITNPTKTSTSNSEIKTTDSIAKTHIDREASIFIAEEIQKSIAISDTVDFTKDEPVVTFEKELNSLSGPSFSSEVFYPQYNNTDLILDKELVAYASELKELLKNNPDKKVTILGHTDNVGNARDNFSTGLKKSRQIKWYLTARRGIPRSKITATSRGEEEPIASNNTVSGRRQNNRIEIIVD</sequence>
<gene>
    <name evidence="4" type="ORF">ACFO5T_00725</name>
</gene>
<evidence type="ECO:0000259" key="3">
    <source>
        <dbReference type="PROSITE" id="PS51123"/>
    </source>
</evidence>
<protein>
    <submittedName>
        <fullName evidence="4">OmpA family protein</fullName>
    </submittedName>
</protein>
<dbReference type="Pfam" id="PF00691">
    <property type="entry name" value="OmpA"/>
    <property type="match status" value="1"/>
</dbReference>
<dbReference type="Proteomes" id="UP001595878">
    <property type="component" value="Unassembled WGS sequence"/>
</dbReference>
<reference evidence="5" key="1">
    <citation type="journal article" date="2019" name="Int. J. Syst. Evol. Microbiol.">
        <title>The Global Catalogue of Microorganisms (GCM) 10K type strain sequencing project: providing services to taxonomists for standard genome sequencing and annotation.</title>
        <authorList>
            <consortium name="The Broad Institute Genomics Platform"/>
            <consortium name="The Broad Institute Genome Sequencing Center for Infectious Disease"/>
            <person name="Wu L."/>
            <person name="Ma J."/>
        </authorList>
    </citation>
    <scope>NUCLEOTIDE SEQUENCE [LARGE SCALE GENOMIC DNA]</scope>
    <source>
        <strain evidence="5">CGMCC 4.7427</strain>
    </source>
</reference>
<feature type="compositionally biased region" description="Polar residues" evidence="2">
    <location>
        <begin position="36"/>
        <end position="62"/>
    </location>
</feature>
<accession>A0ABV9L5Q9</accession>
<evidence type="ECO:0000256" key="2">
    <source>
        <dbReference type="SAM" id="MobiDB-lite"/>
    </source>
</evidence>
<dbReference type="PANTHER" id="PTHR30329:SF21">
    <property type="entry name" value="LIPOPROTEIN YIAD-RELATED"/>
    <property type="match status" value="1"/>
</dbReference>
<dbReference type="Gene3D" id="3.30.1330.60">
    <property type="entry name" value="OmpA-like domain"/>
    <property type="match status" value="1"/>
</dbReference>
<keyword evidence="5" id="KW-1185">Reference proteome</keyword>
<organism evidence="4 5">
    <name type="scientific">Dokdonia genika</name>
    <dbReference type="NCBI Taxonomy" id="308113"/>
    <lineage>
        <taxon>Bacteria</taxon>
        <taxon>Pseudomonadati</taxon>
        <taxon>Bacteroidota</taxon>
        <taxon>Flavobacteriia</taxon>
        <taxon>Flavobacteriales</taxon>
        <taxon>Flavobacteriaceae</taxon>
        <taxon>Dokdonia</taxon>
    </lineage>
</organism>
<evidence type="ECO:0000313" key="4">
    <source>
        <dbReference type="EMBL" id="MFC4688940.1"/>
    </source>
</evidence>
<comment type="caution">
    <text evidence="4">The sequence shown here is derived from an EMBL/GenBank/DDBJ whole genome shotgun (WGS) entry which is preliminary data.</text>
</comment>
<dbReference type="PROSITE" id="PS51123">
    <property type="entry name" value="OMPA_2"/>
    <property type="match status" value="1"/>
</dbReference>